<proteinExistence type="predicted"/>
<accession>A0AAN9P3T4</accession>
<sequence length="105" mass="11964">MVCFCFCLEASQLLCRSICDYLESSCYMVCKKAIIKKYMTRQFCISYCHLQRKAWGFKDTLPDDLLASVLKVSQAVADVAAYIKAGFQKDVANDTGTHEDDWQLL</sequence>
<evidence type="ECO:0000313" key="1">
    <source>
        <dbReference type="EMBL" id="KAK7284732.1"/>
    </source>
</evidence>
<name>A0AAN9P3T4_CLITE</name>
<evidence type="ECO:0000313" key="2">
    <source>
        <dbReference type="Proteomes" id="UP001359559"/>
    </source>
</evidence>
<keyword evidence="2" id="KW-1185">Reference proteome</keyword>
<organism evidence="1 2">
    <name type="scientific">Clitoria ternatea</name>
    <name type="common">Butterfly pea</name>
    <dbReference type="NCBI Taxonomy" id="43366"/>
    <lineage>
        <taxon>Eukaryota</taxon>
        <taxon>Viridiplantae</taxon>
        <taxon>Streptophyta</taxon>
        <taxon>Embryophyta</taxon>
        <taxon>Tracheophyta</taxon>
        <taxon>Spermatophyta</taxon>
        <taxon>Magnoliopsida</taxon>
        <taxon>eudicotyledons</taxon>
        <taxon>Gunneridae</taxon>
        <taxon>Pentapetalae</taxon>
        <taxon>rosids</taxon>
        <taxon>fabids</taxon>
        <taxon>Fabales</taxon>
        <taxon>Fabaceae</taxon>
        <taxon>Papilionoideae</taxon>
        <taxon>50 kb inversion clade</taxon>
        <taxon>NPAAA clade</taxon>
        <taxon>indigoferoid/millettioid clade</taxon>
        <taxon>Phaseoleae</taxon>
        <taxon>Clitoria</taxon>
    </lineage>
</organism>
<dbReference type="AlphaFoldDB" id="A0AAN9P3T4"/>
<dbReference type="EMBL" id="JAYKXN010000005">
    <property type="protein sequence ID" value="KAK7284732.1"/>
    <property type="molecule type" value="Genomic_DNA"/>
</dbReference>
<protein>
    <submittedName>
        <fullName evidence="1">Uncharacterized protein</fullName>
    </submittedName>
</protein>
<comment type="caution">
    <text evidence="1">The sequence shown here is derived from an EMBL/GenBank/DDBJ whole genome shotgun (WGS) entry which is preliminary data.</text>
</comment>
<dbReference type="Proteomes" id="UP001359559">
    <property type="component" value="Unassembled WGS sequence"/>
</dbReference>
<gene>
    <name evidence="1" type="ORF">RJT34_19485</name>
</gene>
<reference evidence="1 2" key="1">
    <citation type="submission" date="2024-01" db="EMBL/GenBank/DDBJ databases">
        <title>The genomes of 5 underutilized Papilionoideae crops provide insights into root nodulation and disease resistance.</title>
        <authorList>
            <person name="Yuan L."/>
        </authorList>
    </citation>
    <scope>NUCLEOTIDE SEQUENCE [LARGE SCALE GENOMIC DNA]</scope>
    <source>
        <strain evidence="1">LY-2023</strain>
        <tissue evidence="1">Leaf</tissue>
    </source>
</reference>